<reference evidence="1 2" key="1">
    <citation type="journal article" date="2022" name="bioRxiv">
        <title>The genome of the oomycete Peronosclerospora sorghi, a cosmopolitan pathogen of maize and sorghum, is inflated with dispersed pseudogenes.</title>
        <authorList>
            <person name="Fletcher K."/>
            <person name="Martin F."/>
            <person name="Isakeit T."/>
            <person name="Cavanaugh K."/>
            <person name="Magill C."/>
            <person name="Michelmore R."/>
        </authorList>
    </citation>
    <scope>NUCLEOTIDE SEQUENCE [LARGE SCALE GENOMIC DNA]</scope>
    <source>
        <strain evidence="1">P6</strain>
    </source>
</reference>
<dbReference type="EMBL" id="CM047583">
    <property type="protein sequence ID" value="KAI9912819.1"/>
    <property type="molecule type" value="Genomic_DNA"/>
</dbReference>
<gene>
    <name evidence="1" type="ORF">PsorP6_006275</name>
</gene>
<protein>
    <submittedName>
        <fullName evidence="1">Uncharacterized protein</fullName>
    </submittedName>
</protein>
<organism evidence="1 2">
    <name type="scientific">Peronosclerospora sorghi</name>
    <dbReference type="NCBI Taxonomy" id="230839"/>
    <lineage>
        <taxon>Eukaryota</taxon>
        <taxon>Sar</taxon>
        <taxon>Stramenopiles</taxon>
        <taxon>Oomycota</taxon>
        <taxon>Peronosporomycetes</taxon>
        <taxon>Peronosporales</taxon>
        <taxon>Peronosporaceae</taxon>
        <taxon>Peronosclerospora</taxon>
    </lineage>
</organism>
<accession>A0ACC0W260</accession>
<name>A0ACC0W260_9STRA</name>
<comment type="caution">
    <text evidence="1">The sequence shown here is derived from an EMBL/GenBank/DDBJ whole genome shotgun (WGS) entry which is preliminary data.</text>
</comment>
<keyword evidence="2" id="KW-1185">Reference proteome</keyword>
<proteinExistence type="predicted"/>
<sequence length="74" mass="8234">MRLREPLQLMMEDVRVTYCVMSIDSLFGILMDELKSGVVNYVLSCQTYEGGFGVEPVNEAHGGYALVPSLPCIF</sequence>
<evidence type="ECO:0000313" key="2">
    <source>
        <dbReference type="Proteomes" id="UP001163321"/>
    </source>
</evidence>
<dbReference type="Proteomes" id="UP001163321">
    <property type="component" value="Chromosome 4"/>
</dbReference>
<evidence type="ECO:0000313" key="1">
    <source>
        <dbReference type="EMBL" id="KAI9912819.1"/>
    </source>
</evidence>